<dbReference type="InterPro" id="IPR037175">
    <property type="entry name" value="KFase_sf"/>
</dbReference>
<dbReference type="PANTHER" id="PTHR31118:SF32">
    <property type="entry name" value="KYNURENINE FORMAMIDASE"/>
    <property type="match status" value="1"/>
</dbReference>
<accession>F5YLN4</accession>
<dbReference type="Pfam" id="PF04199">
    <property type="entry name" value="Cyclase"/>
    <property type="match status" value="1"/>
</dbReference>
<dbReference type="GO" id="GO:0004061">
    <property type="term" value="F:arylformamidase activity"/>
    <property type="evidence" value="ECO:0007669"/>
    <property type="project" value="InterPro"/>
</dbReference>
<sequence length="222" mass="24271">MFKLLSYTLSGDSPGWPGNPALALEEFSSLAKGNAANTCMVHFHNHSGTHIDGPNHYISGGAKIADLPLDYFIYERPLLLDIPKSEHEKIGAADLRPHENALARADLLMLRTGFSKYRDRDPARYGAEGPCITPDCAEYLVTAFESLKALAIDFVSIASYRDQEAGNEAHRILLGEKGHFICPIEDVNLGLVDKNALKRVFALPFFIGGADSTPVTVIAEEE</sequence>
<dbReference type="AlphaFoldDB" id="F5YLN4"/>
<dbReference type="SUPFAM" id="SSF102198">
    <property type="entry name" value="Putative cyclase"/>
    <property type="match status" value="1"/>
</dbReference>
<reference evidence="2" key="1">
    <citation type="submission" date="2009-12" db="EMBL/GenBank/DDBJ databases">
        <title>Complete sequence of Treponema primitia strain ZAS-2.</title>
        <authorList>
            <person name="Tetu S.G."/>
            <person name="Matson E."/>
            <person name="Ren Q."/>
            <person name="Seshadri R."/>
            <person name="Elbourne L."/>
            <person name="Hassan K.A."/>
            <person name="Durkin A."/>
            <person name="Radune D."/>
            <person name="Mohamoud Y."/>
            <person name="Shay R."/>
            <person name="Jin S."/>
            <person name="Zhang X."/>
            <person name="Lucey K."/>
            <person name="Ballor N.R."/>
            <person name="Ottesen E."/>
            <person name="Rosenthal R."/>
            <person name="Allen A."/>
            <person name="Leadbetter J.R."/>
            <person name="Paulsen I.T."/>
        </authorList>
    </citation>
    <scope>NUCLEOTIDE SEQUENCE [LARGE SCALE GENOMIC DNA]</scope>
    <source>
        <strain evidence="2">ATCC BAA-887 / DSM 12427 / ZAS-2</strain>
    </source>
</reference>
<dbReference type="HOGENOM" id="CLU_030671_3_4_12"/>
<organism evidence="1 2">
    <name type="scientific">Treponema primitia (strain ATCC BAA-887 / DSM 12427 / ZAS-2)</name>
    <dbReference type="NCBI Taxonomy" id="545694"/>
    <lineage>
        <taxon>Bacteria</taxon>
        <taxon>Pseudomonadati</taxon>
        <taxon>Spirochaetota</taxon>
        <taxon>Spirochaetia</taxon>
        <taxon>Spirochaetales</taxon>
        <taxon>Treponemataceae</taxon>
        <taxon>Treponema</taxon>
    </lineage>
</organism>
<dbReference type="Gene3D" id="3.50.30.50">
    <property type="entry name" value="Putative cyclase"/>
    <property type="match status" value="1"/>
</dbReference>
<dbReference type="OrthoDB" id="9796085at2"/>
<dbReference type="STRING" id="545694.TREPR_3197"/>
<dbReference type="RefSeq" id="WP_015707068.1">
    <property type="nucleotide sequence ID" value="NC_015578.1"/>
</dbReference>
<reference evidence="1 2" key="2">
    <citation type="journal article" date="2011" name="ISME J.">
        <title>RNA-seq reveals cooperative metabolic interactions between two termite-gut spirochete species in co-culture.</title>
        <authorList>
            <person name="Rosenthal A.Z."/>
            <person name="Matson E.G."/>
            <person name="Eldar A."/>
            <person name="Leadbetter J.R."/>
        </authorList>
    </citation>
    <scope>NUCLEOTIDE SEQUENCE [LARGE SCALE GENOMIC DNA]</scope>
    <source>
        <strain evidence="2">ATCC BAA-887 / DSM 12427 / ZAS-2</strain>
    </source>
</reference>
<dbReference type="eggNOG" id="COG1878">
    <property type="taxonomic scope" value="Bacteria"/>
</dbReference>
<dbReference type="PANTHER" id="PTHR31118">
    <property type="entry name" value="CYCLASE-LIKE PROTEIN 2"/>
    <property type="match status" value="1"/>
</dbReference>
<dbReference type="EMBL" id="CP001843">
    <property type="protein sequence ID" value="AEF84959.1"/>
    <property type="molecule type" value="Genomic_DNA"/>
</dbReference>
<dbReference type="KEGG" id="tpi:TREPR_3197"/>
<evidence type="ECO:0000313" key="1">
    <source>
        <dbReference type="EMBL" id="AEF84959.1"/>
    </source>
</evidence>
<proteinExistence type="predicted"/>
<dbReference type="InterPro" id="IPR007325">
    <property type="entry name" value="KFase/CYL"/>
</dbReference>
<name>F5YLN4_TREPZ</name>
<keyword evidence="2" id="KW-1185">Reference proteome</keyword>
<gene>
    <name evidence="1" type="ordered locus">TREPR_3197</name>
</gene>
<dbReference type="GO" id="GO:0019441">
    <property type="term" value="P:L-tryptophan catabolic process to kynurenine"/>
    <property type="evidence" value="ECO:0007669"/>
    <property type="project" value="InterPro"/>
</dbReference>
<protein>
    <submittedName>
        <fullName evidence="1">Cyclase family protein</fullName>
    </submittedName>
</protein>
<dbReference type="Proteomes" id="UP000009223">
    <property type="component" value="Chromosome"/>
</dbReference>
<evidence type="ECO:0000313" key="2">
    <source>
        <dbReference type="Proteomes" id="UP000009223"/>
    </source>
</evidence>